<dbReference type="RefSeq" id="WP_338604013.1">
    <property type="nucleotide sequence ID" value="NZ_AP028679.1"/>
</dbReference>
<evidence type="ECO:0008006" key="3">
    <source>
        <dbReference type="Google" id="ProtNLM"/>
    </source>
</evidence>
<dbReference type="AlphaFoldDB" id="A0AAU9E6X6"/>
<dbReference type="Proteomes" id="UP001366166">
    <property type="component" value="Chromosome"/>
</dbReference>
<dbReference type="KEGG" id="dmp:FAK_00140"/>
<protein>
    <recommendedName>
        <fullName evidence="3">AsmA family protein</fullName>
    </recommendedName>
</protein>
<sequence length="503" mass="55534">MLKRAFKYLFLLVAATALAWLVVYLAGWSIPIGFMRDSLLARLNQELAPVRVAIEGPISLRPTLNPSVNFSDIKLTWPARQPGRHPWATVGRASIRASLASLWHGRLDLERVALHDLHLPVGPPREDHQRAVLRFPEVSGRLIFSEGQVRLEDLALRLERGALLGRMLLNPKLNPPKLVLHLESTLLDVDGLAHLVALEKQDRAEAKSDLGQGTARDLMMEDLAKSVQGELTLKAEKISWRGRDAGRGELHISSRDRRLAVERLNVELLGGRISARNTFWPLENGLGAELELEVHNFPYGFLAHQMSEASLGNRGVFSLRLSMTSQTPRGTPLLDRANGTLQVGVWPLDLRAEAYDLWAANLMFALLGSLASKTESKVNCAVGEFVLQNGVMTSKELVIDTSKVRVSGKGSIDFPARRFEVHLQPRAKKPAFFSLETPISIKGTFDQASAGVSPGGLVGSVINFATSPVFAPLRRLMDIIIPEKDPNICRDPKSWPPPADQPR</sequence>
<keyword evidence="2" id="KW-1185">Reference proteome</keyword>
<dbReference type="GO" id="GO:0090313">
    <property type="term" value="P:regulation of protein targeting to membrane"/>
    <property type="evidence" value="ECO:0007669"/>
    <property type="project" value="TreeGrafter"/>
</dbReference>
<accession>A0AAU9E6X6</accession>
<proteinExistence type="predicted"/>
<dbReference type="InterPro" id="IPR052894">
    <property type="entry name" value="AsmA-related"/>
</dbReference>
<dbReference type="PANTHER" id="PTHR30441:SF8">
    <property type="entry name" value="DUF748 DOMAIN-CONTAINING PROTEIN"/>
    <property type="match status" value="1"/>
</dbReference>
<reference evidence="2" key="1">
    <citation type="journal article" date="2023" name="Arch. Microbiol.">
        <title>Desulfoferula mesophilus gen. nov. sp. nov., a mesophilic sulfate-reducing bacterium isolated from a brackish lake sediment.</title>
        <authorList>
            <person name="Watanabe T."/>
            <person name="Yabe T."/>
            <person name="Tsuji J.M."/>
            <person name="Fukui M."/>
        </authorList>
    </citation>
    <scope>NUCLEOTIDE SEQUENCE [LARGE SCALE GENOMIC DNA]</scope>
    <source>
        <strain evidence="2">12FAK</strain>
    </source>
</reference>
<dbReference type="GO" id="GO:0005886">
    <property type="term" value="C:plasma membrane"/>
    <property type="evidence" value="ECO:0007669"/>
    <property type="project" value="TreeGrafter"/>
</dbReference>
<evidence type="ECO:0000313" key="2">
    <source>
        <dbReference type="Proteomes" id="UP001366166"/>
    </source>
</evidence>
<evidence type="ECO:0000313" key="1">
    <source>
        <dbReference type="EMBL" id="BEQ12948.1"/>
    </source>
</evidence>
<dbReference type="PANTHER" id="PTHR30441">
    <property type="entry name" value="DUF748 DOMAIN-CONTAINING PROTEIN"/>
    <property type="match status" value="1"/>
</dbReference>
<gene>
    <name evidence="1" type="ORF">FAK_00140</name>
</gene>
<organism evidence="1 2">
    <name type="scientific">Desulfoferula mesophila</name>
    <dbReference type="NCBI Taxonomy" id="3058419"/>
    <lineage>
        <taxon>Bacteria</taxon>
        <taxon>Pseudomonadati</taxon>
        <taxon>Thermodesulfobacteriota</taxon>
        <taxon>Desulfarculia</taxon>
        <taxon>Desulfarculales</taxon>
        <taxon>Desulfarculaceae</taxon>
        <taxon>Desulfoferula</taxon>
    </lineage>
</organism>
<name>A0AAU9E6X6_9BACT</name>
<dbReference type="EMBL" id="AP028679">
    <property type="protein sequence ID" value="BEQ12948.1"/>
    <property type="molecule type" value="Genomic_DNA"/>
</dbReference>